<feature type="signal peptide" evidence="1">
    <location>
        <begin position="1"/>
        <end position="19"/>
    </location>
</feature>
<organism evidence="2 3">
    <name type="scientific">Miscanthus lutarioriparius</name>
    <dbReference type="NCBI Taxonomy" id="422564"/>
    <lineage>
        <taxon>Eukaryota</taxon>
        <taxon>Viridiplantae</taxon>
        <taxon>Streptophyta</taxon>
        <taxon>Embryophyta</taxon>
        <taxon>Tracheophyta</taxon>
        <taxon>Spermatophyta</taxon>
        <taxon>Magnoliopsida</taxon>
        <taxon>Liliopsida</taxon>
        <taxon>Poales</taxon>
        <taxon>Poaceae</taxon>
        <taxon>PACMAD clade</taxon>
        <taxon>Panicoideae</taxon>
        <taxon>Andropogonodae</taxon>
        <taxon>Andropogoneae</taxon>
        <taxon>Saccharinae</taxon>
        <taxon>Miscanthus</taxon>
    </lineage>
</organism>
<protein>
    <submittedName>
        <fullName evidence="2">Uncharacterized protein</fullName>
    </submittedName>
</protein>
<evidence type="ECO:0000313" key="2">
    <source>
        <dbReference type="EMBL" id="CAD6247156.1"/>
    </source>
</evidence>
<dbReference type="AlphaFoldDB" id="A0A811PTA2"/>
<proteinExistence type="predicted"/>
<keyword evidence="3" id="KW-1185">Reference proteome</keyword>
<sequence length="270" mass="30325">MGDLLVGVVFASVCSLAMKFIMCPPKEKLRKRHEKGPMDNKTHAHEEKDVVNYDQPPIFDEEDQVMAMDSNTYAYIASQDVEVIVHQNLCENESHIARLRESENKSELCDSTNYEVESIKNTSVRDTPQKNRELECKSCGDIFETNTLISTSSVVFPNVRVCNENKEEMATHDNSILVERSENVAIHPNQLCAAQNMNHDKKSGKISEASSMILALPQSLKGNENNSDLSFQNKMVSNYDETHGSNVIDPTQIIYADLVDSQVHTCAKIL</sequence>
<gene>
    <name evidence="2" type="ORF">NCGR_LOCUS31378</name>
</gene>
<evidence type="ECO:0000256" key="1">
    <source>
        <dbReference type="SAM" id="SignalP"/>
    </source>
</evidence>
<name>A0A811PTA2_9POAL</name>
<dbReference type="Proteomes" id="UP000604825">
    <property type="component" value="Unassembled WGS sequence"/>
</dbReference>
<keyword evidence="1" id="KW-0732">Signal</keyword>
<accession>A0A811PTA2</accession>
<evidence type="ECO:0000313" key="3">
    <source>
        <dbReference type="Proteomes" id="UP000604825"/>
    </source>
</evidence>
<reference evidence="2" key="1">
    <citation type="submission" date="2020-10" db="EMBL/GenBank/DDBJ databases">
        <authorList>
            <person name="Han B."/>
            <person name="Lu T."/>
            <person name="Zhao Q."/>
            <person name="Huang X."/>
            <person name="Zhao Y."/>
        </authorList>
    </citation>
    <scope>NUCLEOTIDE SEQUENCE</scope>
</reference>
<comment type="caution">
    <text evidence="2">The sequence shown here is derived from an EMBL/GenBank/DDBJ whole genome shotgun (WGS) entry which is preliminary data.</text>
</comment>
<feature type="chain" id="PRO_5032757021" evidence="1">
    <location>
        <begin position="20"/>
        <end position="270"/>
    </location>
</feature>
<dbReference type="EMBL" id="CAJGYO010000007">
    <property type="protein sequence ID" value="CAD6247156.1"/>
    <property type="molecule type" value="Genomic_DNA"/>
</dbReference>